<evidence type="ECO:0000256" key="4">
    <source>
        <dbReference type="ARBA" id="ARBA00023157"/>
    </source>
</evidence>
<evidence type="ECO:0000313" key="8">
    <source>
        <dbReference type="EMBL" id="BDZ57577.1"/>
    </source>
</evidence>
<keyword evidence="2" id="KW-0732">Signal</keyword>
<reference evidence="9" key="1">
    <citation type="journal article" date="2019" name="Int. J. Syst. Evol. Microbiol.">
        <title>The Global Catalogue of Microorganisms (GCM) 10K type strain sequencing project: providing services to taxonomists for standard genome sequencing and annotation.</title>
        <authorList>
            <consortium name="The Broad Institute Genomics Platform"/>
            <consortium name="The Broad Institute Genome Sequencing Center for Infectious Disease"/>
            <person name="Wu L."/>
            <person name="Ma J."/>
        </authorList>
    </citation>
    <scope>NUCLEOTIDE SEQUENCE [LARGE SCALE GENOMIC DNA]</scope>
    <source>
        <strain evidence="9">NBRC 110608</strain>
    </source>
</reference>
<keyword evidence="4" id="KW-1015">Disulfide bond</keyword>
<evidence type="ECO:0000256" key="5">
    <source>
        <dbReference type="ARBA" id="ARBA00023284"/>
    </source>
</evidence>
<evidence type="ECO:0000256" key="6">
    <source>
        <dbReference type="SAM" id="MobiDB-lite"/>
    </source>
</evidence>
<keyword evidence="5" id="KW-0676">Redox-active center</keyword>
<evidence type="ECO:0000313" key="9">
    <source>
        <dbReference type="Proteomes" id="UP001321421"/>
    </source>
</evidence>
<dbReference type="Gene3D" id="3.40.30.10">
    <property type="entry name" value="Glutaredoxin"/>
    <property type="match status" value="1"/>
</dbReference>
<dbReference type="InterPro" id="IPR036249">
    <property type="entry name" value="Thioredoxin-like_sf"/>
</dbReference>
<dbReference type="InterPro" id="IPR013766">
    <property type="entry name" value="Thioredoxin_domain"/>
</dbReference>
<sequence>MTRRSALVGGSVLGALALAGCSDDASSGGGSGTSASGSGASGSGGATQATPLKHPAGLSYGTWLRPTSHLLDAASTKAVLVEFLDFECEACGGIFPVIEQLREELKGQLTYAIRYFPLNGHRNSVPAAQAAEAAARQGKLEPMYRQLFQNQSAWTEQQGPVDQQLRGFAQAAGVDLTQWQRDRTSQSVTSRVQADLSDANALRLQGTPSFFFNGQPFQPQSVDDIRNRVRDANKA</sequence>
<dbReference type="SUPFAM" id="SSF52833">
    <property type="entry name" value="Thioredoxin-like"/>
    <property type="match status" value="1"/>
</dbReference>
<dbReference type="PROSITE" id="PS51257">
    <property type="entry name" value="PROKAR_LIPOPROTEIN"/>
    <property type="match status" value="1"/>
</dbReference>
<dbReference type="PROSITE" id="PS51352">
    <property type="entry name" value="THIOREDOXIN_2"/>
    <property type="match status" value="1"/>
</dbReference>
<dbReference type="Pfam" id="PF13462">
    <property type="entry name" value="Thioredoxin_4"/>
    <property type="match status" value="1"/>
</dbReference>
<dbReference type="Proteomes" id="UP001321421">
    <property type="component" value="Chromosome"/>
</dbReference>
<accession>A0ABM8H9J2</accession>
<dbReference type="PANTHER" id="PTHR13887:SF14">
    <property type="entry name" value="DISULFIDE BOND FORMATION PROTEIN D"/>
    <property type="match status" value="1"/>
</dbReference>
<organism evidence="8 9">
    <name type="scientific">Barrientosiimonas endolithica</name>
    <dbReference type="NCBI Taxonomy" id="1535208"/>
    <lineage>
        <taxon>Bacteria</taxon>
        <taxon>Bacillati</taxon>
        <taxon>Actinomycetota</taxon>
        <taxon>Actinomycetes</taxon>
        <taxon>Micrococcales</taxon>
        <taxon>Dermacoccaceae</taxon>
        <taxon>Barrientosiimonas</taxon>
    </lineage>
</organism>
<evidence type="ECO:0000259" key="7">
    <source>
        <dbReference type="PROSITE" id="PS51352"/>
    </source>
</evidence>
<dbReference type="RefSeq" id="WP_289232585.1">
    <property type="nucleotide sequence ID" value="NZ_AP027735.1"/>
</dbReference>
<evidence type="ECO:0000256" key="1">
    <source>
        <dbReference type="ARBA" id="ARBA00005791"/>
    </source>
</evidence>
<dbReference type="InterPro" id="IPR012336">
    <property type="entry name" value="Thioredoxin-like_fold"/>
</dbReference>
<protein>
    <recommendedName>
        <fullName evidence="7">Thioredoxin domain-containing protein</fullName>
    </recommendedName>
</protein>
<name>A0ABM8H9J2_9MICO</name>
<comment type="similarity">
    <text evidence="1">Belongs to the thioredoxin family. DsbA subfamily.</text>
</comment>
<dbReference type="PANTHER" id="PTHR13887">
    <property type="entry name" value="GLUTATHIONE S-TRANSFERASE KAPPA"/>
    <property type="match status" value="1"/>
</dbReference>
<proteinExistence type="inferred from homology"/>
<keyword evidence="9" id="KW-1185">Reference proteome</keyword>
<feature type="region of interest" description="Disordered" evidence="6">
    <location>
        <begin position="29"/>
        <end position="51"/>
    </location>
</feature>
<gene>
    <name evidence="8" type="ORF">GCM10025872_12340</name>
</gene>
<feature type="domain" description="Thioredoxin" evidence="7">
    <location>
        <begin position="43"/>
        <end position="234"/>
    </location>
</feature>
<evidence type="ECO:0000256" key="3">
    <source>
        <dbReference type="ARBA" id="ARBA00023002"/>
    </source>
</evidence>
<dbReference type="EMBL" id="AP027735">
    <property type="protein sequence ID" value="BDZ57577.1"/>
    <property type="molecule type" value="Genomic_DNA"/>
</dbReference>
<keyword evidence="3" id="KW-0560">Oxidoreductase</keyword>
<evidence type="ECO:0000256" key="2">
    <source>
        <dbReference type="ARBA" id="ARBA00022729"/>
    </source>
</evidence>